<evidence type="ECO:0000256" key="7">
    <source>
        <dbReference type="ARBA" id="ARBA00022833"/>
    </source>
</evidence>
<dbReference type="Pfam" id="PF13445">
    <property type="entry name" value="zf-RING_UBOX"/>
    <property type="match status" value="1"/>
</dbReference>
<reference evidence="16" key="1">
    <citation type="submission" date="2022-10" db="EMBL/GenBank/DDBJ databases">
        <title>Genome assembly of Pristionchus species.</title>
        <authorList>
            <person name="Yoshida K."/>
            <person name="Sommer R.J."/>
        </authorList>
    </citation>
    <scope>NUCLEOTIDE SEQUENCE [LARGE SCALE GENOMIC DNA]</scope>
    <source>
        <strain evidence="16">RS5460</strain>
    </source>
</reference>
<dbReference type="InterPro" id="IPR013083">
    <property type="entry name" value="Znf_RING/FYVE/PHD"/>
</dbReference>
<dbReference type="GO" id="GO:0061630">
    <property type="term" value="F:ubiquitin protein ligase activity"/>
    <property type="evidence" value="ECO:0007669"/>
    <property type="project" value="InterPro"/>
</dbReference>
<keyword evidence="5 12" id="KW-0863">Zinc-finger</keyword>
<evidence type="ECO:0000313" key="15">
    <source>
        <dbReference type="EMBL" id="GMR37521.1"/>
    </source>
</evidence>
<dbReference type="Pfam" id="PF06803">
    <property type="entry name" value="DUF1232"/>
    <property type="match status" value="1"/>
</dbReference>
<dbReference type="InterPro" id="IPR027370">
    <property type="entry name" value="Znf-RING_euk"/>
</dbReference>
<keyword evidence="8 13" id="KW-1133">Transmembrane helix</keyword>
<dbReference type="PROSITE" id="PS00518">
    <property type="entry name" value="ZF_RING_1"/>
    <property type="match status" value="1"/>
</dbReference>
<comment type="caution">
    <text evidence="15">The sequence shown here is derived from an EMBL/GenBank/DDBJ whole genome shotgun (WGS) entry which is preliminary data.</text>
</comment>
<comment type="subcellular location">
    <subcellularLocation>
        <location evidence="1">Endoplasmic reticulum membrane</location>
        <topology evidence="1">Multi-pass membrane protein</topology>
    </subcellularLocation>
</comment>
<evidence type="ECO:0000313" key="16">
    <source>
        <dbReference type="Proteomes" id="UP001328107"/>
    </source>
</evidence>
<dbReference type="SMART" id="SM00184">
    <property type="entry name" value="RING"/>
    <property type="match status" value="1"/>
</dbReference>
<keyword evidence="4" id="KW-0479">Metal-binding</keyword>
<evidence type="ECO:0000256" key="13">
    <source>
        <dbReference type="SAM" id="Phobius"/>
    </source>
</evidence>
<proteinExistence type="predicted"/>
<dbReference type="Proteomes" id="UP001328107">
    <property type="component" value="Unassembled WGS sequence"/>
</dbReference>
<evidence type="ECO:0000256" key="12">
    <source>
        <dbReference type="PROSITE-ProRule" id="PRU00175"/>
    </source>
</evidence>
<dbReference type="PANTHER" id="PTHR22894">
    <property type="entry name" value="RING-TYPE DOMAIN-CONTAINING PROTEIN"/>
    <property type="match status" value="1"/>
</dbReference>
<gene>
    <name evidence="15" type="ORF">PMAYCL1PPCAC_07716</name>
</gene>
<keyword evidence="7" id="KW-0862">Zinc</keyword>
<evidence type="ECO:0000256" key="10">
    <source>
        <dbReference type="ARBA" id="ARBA00030110"/>
    </source>
</evidence>
<name>A0AAN5CDH4_9BILA</name>
<evidence type="ECO:0000256" key="6">
    <source>
        <dbReference type="ARBA" id="ARBA00022824"/>
    </source>
</evidence>
<organism evidence="15 16">
    <name type="scientific">Pristionchus mayeri</name>
    <dbReference type="NCBI Taxonomy" id="1317129"/>
    <lineage>
        <taxon>Eukaryota</taxon>
        <taxon>Metazoa</taxon>
        <taxon>Ecdysozoa</taxon>
        <taxon>Nematoda</taxon>
        <taxon>Chromadorea</taxon>
        <taxon>Rhabditida</taxon>
        <taxon>Rhabditina</taxon>
        <taxon>Diplogasteromorpha</taxon>
        <taxon>Diplogasteroidea</taxon>
        <taxon>Neodiplogasteridae</taxon>
        <taxon>Pristionchus</taxon>
    </lineage>
</organism>
<dbReference type="GO" id="GO:0008270">
    <property type="term" value="F:zinc ion binding"/>
    <property type="evidence" value="ECO:0007669"/>
    <property type="project" value="UniProtKB-KW"/>
</dbReference>
<keyword evidence="3 13" id="KW-0812">Transmembrane</keyword>
<accession>A0AAN5CDH4</accession>
<dbReference type="InterPro" id="IPR001841">
    <property type="entry name" value="Znf_RING"/>
</dbReference>
<evidence type="ECO:0000256" key="8">
    <source>
        <dbReference type="ARBA" id="ARBA00022989"/>
    </source>
</evidence>
<feature type="transmembrane region" description="Helical" evidence="13">
    <location>
        <begin position="240"/>
        <end position="261"/>
    </location>
</feature>
<keyword evidence="16" id="KW-1185">Reference proteome</keyword>
<dbReference type="InterPro" id="IPR010652">
    <property type="entry name" value="DUF1232"/>
</dbReference>
<feature type="domain" description="RING-type" evidence="14">
    <location>
        <begin position="95"/>
        <end position="139"/>
    </location>
</feature>
<evidence type="ECO:0000256" key="2">
    <source>
        <dbReference type="ARBA" id="ARBA00014068"/>
    </source>
</evidence>
<dbReference type="InterPro" id="IPR017907">
    <property type="entry name" value="Znf_RING_CS"/>
</dbReference>
<evidence type="ECO:0000256" key="11">
    <source>
        <dbReference type="ARBA" id="ARBA00031107"/>
    </source>
</evidence>
<feature type="transmembrane region" description="Helical" evidence="13">
    <location>
        <begin position="217"/>
        <end position="234"/>
    </location>
</feature>
<dbReference type="PROSITE" id="PS50089">
    <property type="entry name" value="ZF_RING_2"/>
    <property type="match status" value="1"/>
</dbReference>
<dbReference type="EMBL" id="BTRK01000002">
    <property type="protein sequence ID" value="GMR37521.1"/>
    <property type="molecule type" value="Genomic_DNA"/>
</dbReference>
<evidence type="ECO:0000256" key="5">
    <source>
        <dbReference type="ARBA" id="ARBA00022771"/>
    </source>
</evidence>
<protein>
    <recommendedName>
        <fullName evidence="2">E3 ubiquitin-protein ligase RNF170</fullName>
    </recommendedName>
    <alternativeName>
        <fullName evidence="11">RING finger protein 170</fullName>
    </alternativeName>
    <alternativeName>
        <fullName evidence="10">RING-type E3 ubiquitin transferase RNF170</fullName>
    </alternativeName>
</protein>
<dbReference type="PANTHER" id="PTHR22894:SF5">
    <property type="entry name" value="RING-TYPE DOMAIN-CONTAINING PROTEIN"/>
    <property type="match status" value="1"/>
</dbReference>
<evidence type="ECO:0000256" key="3">
    <source>
        <dbReference type="ARBA" id="ARBA00022692"/>
    </source>
</evidence>
<dbReference type="SUPFAM" id="SSF57850">
    <property type="entry name" value="RING/U-box"/>
    <property type="match status" value="1"/>
</dbReference>
<evidence type="ECO:0000256" key="4">
    <source>
        <dbReference type="ARBA" id="ARBA00022723"/>
    </source>
</evidence>
<keyword evidence="9 13" id="KW-0472">Membrane</keyword>
<dbReference type="Gene3D" id="3.30.40.10">
    <property type="entry name" value="Zinc/RING finger domain, C3HC4 (zinc finger)"/>
    <property type="match status" value="1"/>
</dbReference>
<sequence length="277" mass="31747">MEEPEVAHEIINDRMMEGVSNDFVLFIVSSFILLFTAVFLLYYRQKSRPVPPIHPSLENEIREFREVYERVNAPLPDEDGVRRILDGRSRSDGVCPICYDVAKNAVLTDCGHFFCCSCVIGYWQHSASPLSPVACAVCRTPVTMLLPMSWPARETIDDEQEADALHEANMQVDDYNRRFSGEREWHAFITDIPVLIPYLLNNFTANGAMIEMFRIRAYFTVLCIAVYLLCPFDLFSENIYGVLGFLDDAFIVLLALVYICIALRAYMQRRGEVLLED</sequence>
<dbReference type="InterPro" id="IPR038896">
    <property type="entry name" value="RNF170"/>
</dbReference>
<evidence type="ECO:0000256" key="1">
    <source>
        <dbReference type="ARBA" id="ARBA00004477"/>
    </source>
</evidence>
<evidence type="ECO:0000256" key="9">
    <source>
        <dbReference type="ARBA" id="ARBA00023136"/>
    </source>
</evidence>
<evidence type="ECO:0000259" key="14">
    <source>
        <dbReference type="PROSITE" id="PS50089"/>
    </source>
</evidence>
<feature type="transmembrane region" description="Helical" evidence="13">
    <location>
        <begin position="23"/>
        <end position="43"/>
    </location>
</feature>
<dbReference type="GO" id="GO:0005789">
    <property type="term" value="C:endoplasmic reticulum membrane"/>
    <property type="evidence" value="ECO:0007669"/>
    <property type="project" value="UniProtKB-SubCell"/>
</dbReference>
<keyword evidence="6" id="KW-0256">Endoplasmic reticulum</keyword>
<dbReference type="AlphaFoldDB" id="A0AAN5CDH4"/>